<keyword evidence="4" id="KW-0378">Hydrolase</keyword>
<dbReference type="PANTHER" id="PTHR43856:SF1">
    <property type="entry name" value="MITOCHONDRIAL CARDIOLIPIN HYDROLASE"/>
    <property type="match status" value="1"/>
</dbReference>
<dbReference type="CDD" id="cd09173">
    <property type="entry name" value="PLDc_Nuc_like_unchar1_2"/>
    <property type="match status" value="1"/>
</dbReference>
<evidence type="ECO:0000256" key="1">
    <source>
        <dbReference type="ARBA" id="ARBA00000798"/>
    </source>
</evidence>
<dbReference type="GO" id="GO:0003677">
    <property type="term" value="F:DNA binding"/>
    <property type="evidence" value="ECO:0007669"/>
    <property type="project" value="InterPro"/>
</dbReference>
<feature type="domain" description="PLD phosphodiesterase" evidence="8">
    <location>
        <begin position="199"/>
        <end position="226"/>
    </location>
</feature>
<dbReference type="PROSITE" id="PS50035">
    <property type="entry name" value="PLD"/>
    <property type="match status" value="2"/>
</dbReference>
<evidence type="ECO:0000256" key="5">
    <source>
        <dbReference type="ARBA" id="ARBA00022963"/>
    </source>
</evidence>
<dbReference type="GO" id="GO:0016042">
    <property type="term" value="P:lipid catabolic process"/>
    <property type="evidence" value="ECO:0007669"/>
    <property type="project" value="UniProtKB-KW"/>
</dbReference>
<dbReference type="Pfam" id="PF12836">
    <property type="entry name" value="HHH_3"/>
    <property type="match status" value="1"/>
</dbReference>
<comment type="similarity">
    <text evidence="2">Belongs to the phospholipase D family.</text>
</comment>
<reference evidence="10" key="1">
    <citation type="submission" date="2023-07" db="EMBL/GenBank/DDBJ databases">
        <authorList>
            <person name="Luz R."/>
            <person name="Cordeiro R."/>
            <person name="Fonseca A."/>
            <person name="Goncalves V."/>
        </authorList>
    </citation>
    <scope>NUCLEOTIDE SEQUENCE [LARGE SCALE GENOMIC DNA]</scope>
    <source>
        <strain evidence="10">BACA0444</strain>
    </source>
</reference>
<dbReference type="InterPro" id="IPR051406">
    <property type="entry name" value="PLD_domain"/>
</dbReference>
<feature type="compositionally biased region" description="Low complexity" evidence="7">
    <location>
        <begin position="525"/>
        <end position="549"/>
    </location>
</feature>
<protein>
    <recommendedName>
        <fullName evidence="3">phospholipase D</fullName>
        <ecNumber evidence="3">3.1.4.4</ecNumber>
    </recommendedName>
</protein>
<dbReference type="InterPro" id="IPR004509">
    <property type="entry name" value="Competence_ComEA_HhH"/>
</dbReference>
<evidence type="ECO:0000256" key="6">
    <source>
        <dbReference type="ARBA" id="ARBA00023098"/>
    </source>
</evidence>
<dbReference type="Pfam" id="PF13091">
    <property type="entry name" value="PLDc_2"/>
    <property type="match status" value="2"/>
</dbReference>
<evidence type="ECO:0000313" key="10">
    <source>
        <dbReference type="Proteomes" id="UP001268256"/>
    </source>
</evidence>
<dbReference type="InterPro" id="IPR001736">
    <property type="entry name" value="PLipase_D/transphosphatidylase"/>
</dbReference>
<comment type="caution">
    <text evidence="9">The sequence shown here is derived from an EMBL/GenBank/DDBJ whole genome shotgun (WGS) entry which is preliminary data.</text>
</comment>
<dbReference type="InterPro" id="IPR003583">
    <property type="entry name" value="Hlx-hairpin-Hlx_DNA-bd_motif"/>
</dbReference>
<dbReference type="Gene3D" id="1.10.150.320">
    <property type="entry name" value="Photosystem II 12 kDa extrinsic protein"/>
    <property type="match status" value="1"/>
</dbReference>
<dbReference type="EMBL" id="JAVMIP010000032">
    <property type="protein sequence ID" value="MDS3862481.1"/>
    <property type="molecule type" value="Genomic_DNA"/>
</dbReference>
<dbReference type="Proteomes" id="UP001268256">
    <property type="component" value="Unassembled WGS sequence"/>
</dbReference>
<dbReference type="SUPFAM" id="SSF47781">
    <property type="entry name" value="RuvA domain 2-like"/>
    <property type="match status" value="1"/>
</dbReference>
<dbReference type="SUPFAM" id="SSF56024">
    <property type="entry name" value="Phospholipase D/nuclease"/>
    <property type="match status" value="2"/>
</dbReference>
<dbReference type="GO" id="GO:0006281">
    <property type="term" value="P:DNA repair"/>
    <property type="evidence" value="ECO:0007669"/>
    <property type="project" value="InterPro"/>
</dbReference>
<evidence type="ECO:0000256" key="3">
    <source>
        <dbReference type="ARBA" id="ARBA00012027"/>
    </source>
</evidence>
<dbReference type="GO" id="GO:0016891">
    <property type="term" value="F:RNA endonuclease activity producing 5'-phosphomonoesters, hydrolytic mechanism"/>
    <property type="evidence" value="ECO:0007669"/>
    <property type="project" value="TreeGrafter"/>
</dbReference>
<dbReference type="SMART" id="SM00155">
    <property type="entry name" value="PLDc"/>
    <property type="match status" value="2"/>
</dbReference>
<dbReference type="SMART" id="SM00278">
    <property type="entry name" value="HhH1"/>
    <property type="match status" value="2"/>
</dbReference>
<keyword evidence="5" id="KW-0442">Lipid degradation</keyword>
<feature type="region of interest" description="Disordered" evidence="7">
    <location>
        <begin position="495"/>
        <end position="552"/>
    </location>
</feature>
<evidence type="ECO:0000313" key="9">
    <source>
        <dbReference type="EMBL" id="MDS3862481.1"/>
    </source>
</evidence>
<dbReference type="GO" id="GO:0004630">
    <property type="term" value="F:phospholipase D activity"/>
    <property type="evidence" value="ECO:0007669"/>
    <property type="project" value="UniProtKB-EC"/>
</dbReference>
<dbReference type="PANTHER" id="PTHR43856">
    <property type="entry name" value="CARDIOLIPIN HYDROLASE"/>
    <property type="match status" value="1"/>
</dbReference>
<keyword evidence="6" id="KW-0443">Lipid metabolism</keyword>
<dbReference type="InterPro" id="IPR010994">
    <property type="entry name" value="RuvA_2-like"/>
</dbReference>
<dbReference type="AlphaFoldDB" id="A0AAE4JXP1"/>
<dbReference type="EC" id="3.1.4.4" evidence="3"/>
<evidence type="ECO:0000259" key="8">
    <source>
        <dbReference type="PROSITE" id="PS50035"/>
    </source>
</evidence>
<organism evidence="9 10">
    <name type="scientific">Pseudocalidococcus azoricus BACA0444</name>
    <dbReference type="NCBI Taxonomy" id="2918990"/>
    <lineage>
        <taxon>Bacteria</taxon>
        <taxon>Bacillati</taxon>
        <taxon>Cyanobacteriota</taxon>
        <taxon>Cyanophyceae</taxon>
        <taxon>Acaryochloridales</taxon>
        <taxon>Thermosynechococcaceae</taxon>
        <taxon>Pseudocalidococcus</taxon>
        <taxon>Pseudocalidococcus azoricus</taxon>
    </lineage>
</organism>
<evidence type="ECO:0000256" key="7">
    <source>
        <dbReference type="SAM" id="MobiDB-lite"/>
    </source>
</evidence>
<dbReference type="RefSeq" id="WP_322879686.1">
    <property type="nucleotide sequence ID" value="NZ_JAVMIP010000032.1"/>
</dbReference>
<gene>
    <name evidence="9" type="ORF">RIF25_16925</name>
</gene>
<proteinExistence type="inferred from homology"/>
<dbReference type="GO" id="GO:0006793">
    <property type="term" value="P:phosphorus metabolic process"/>
    <property type="evidence" value="ECO:0007669"/>
    <property type="project" value="UniProtKB-ARBA"/>
</dbReference>
<evidence type="ECO:0000256" key="4">
    <source>
        <dbReference type="ARBA" id="ARBA00022801"/>
    </source>
</evidence>
<dbReference type="CDD" id="cd09116">
    <property type="entry name" value="PLDc_Nuc_like"/>
    <property type="match status" value="1"/>
</dbReference>
<dbReference type="Gene3D" id="3.30.870.10">
    <property type="entry name" value="Endonuclease Chain A"/>
    <property type="match status" value="2"/>
</dbReference>
<name>A0AAE4JXP1_9CYAN</name>
<feature type="domain" description="PLD phosphodiesterase" evidence="8">
    <location>
        <begin position="410"/>
        <end position="437"/>
    </location>
</feature>
<accession>A0AAE4JXP1</accession>
<comment type="catalytic activity">
    <reaction evidence="1">
        <text>a 1,2-diacyl-sn-glycero-3-phosphocholine + H2O = a 1,2-diacyl-sn-glycero-3-phosphate + choline + H(+)</text>
        <dbReference type="Rhea" id="RHEA:14445"/>
        <dbReference type="ChEBI" id="CHEBI:15354"/>
        <dbReference type="ChEBI" id="CHEBI:15377"/>
        <dbReference type="ChEBI" id="CHEBI:15378"/>
        <dbReference type="ChEBI" id="CHEBI:57643"/>
        <dbReference type="ChEBI" id="CHEBI:58608"/>
        <dbReference type="EC" id="3.1.4.4"/>
    </reaction>
</comment>
<sequence>MFTPPQNVVKFLRKHWRYGILFFIGLLIALIGVTQCQRGELKIGGLSPLPQHPYIKAHMNHDQALTYTEPYRDMTREGENFEQIMIEGIKGAKFSIDFAVQEFRLPLLAQALAERKKAGVNVRVILENTYTRTWASYSQAELDSLAPRMKERYQDWLNLTDTNGDGRASPTEIAARDAITILNQAGVPWLDDTADGSAGSMLMHHKFIVIDGQQVIATTANFTLSDVHGDIGAPDTRGNANSLLDIASPQLAALFIEEFNIMWGDGPGGKPDSLFGVQKPFRPTRRVQIGDATVDVKFSPTSRRIPWEDTTNGLINHVFTTARKSIDMALFVFSDQQLVNTLETKHNNGIAIRTLVDPGFIYRDFSEALDMLGVAMANTGQARRGKCYYEAGNRPWTNPIQTVGTPDLPKGDKLHHKYGVIDGQTVIMGSHNWSEAANRGNDEYLLVVHHPTVAAHYVREFERLYANAKLGLPERIKTKIAQQLGDCGGKIATRDAAPVTSRARSTTANEDDPTATGEPSPSANPSTRPTTAANSSSRSRPNTASSSPSGAKINVNRASEAELTALPGVGPKVAAAIVKTRASHPFTSLEDLDAVPGIGPKMLERIKDQVSF</sequence>
<dbReference type="NCBIfam" id="TIGR00426">
    <property type="entry name" value="competence protein ComEA helix-hairpin-helix repeat region"/>
    <property type="match status" value="1"/>
</dbReference>
<dbReference type="InterPro" id="IPR025202">
    <property type="entry name" value="PLD-like_dom"/>
</dbReference>
<evidence type="ECO:0000256" key="2">
    <source>
        <dbReference type="ARBA" id="ARBA00008664"/>
    </source>
</evidence>
<keyword evidence="10" id="KW-1185">Reference proteome</keyword>